<dbReference type="Proteomes" id="UP001596267">
    <property type="component" value="Unassembled WGS sequence"/>
</dbReference>
<dbReference type="GO" id="GO:0016787">
    <property type="term" value="F:hydrolase activity"/>
    <property type="evidence" value="ECO:0007669"/>
    <property type="project" value="UniProtKB-KW"/>
</dbReference>
<dbReference type="SUPFAM" id="SSF52317">
    <property type="entry name" value="Class I glutamine amidotransferase-like"/>
    <property type="match status" value="1"/>
</dbReference>
<dbReference type="EMBL" id="JBHSTQ010000003">
    <property type="protein sequence ID" value="MFC6385825.1"/>
    <property type="molecule type" value="Genomic_DNA"/>
</dbReference>
<dbReference type="PANTHER" id="PTHR43235">
    <property type="entry name" value="GLUTAMINE AMIDOTRANSFERASE PB2B2.05-RELATED"/>
    <property type="match status" value="1"/>
</dbReference>
<dbReference type="InterPro" id="IPR029062">
    <property type="entry name" value="Class_I_gatase-like"/>
</dbReference>
<reference evidence="2" key="1">
    <citation type="journal article" date="2019" name="Int. J. Syst. Evol. Microbiol.">
        <title>The Global Catalogue of Microorganisms (GCM) 10K type strain sequencing project: providing services to taxonomists for standard genome sequencing and annotation.</title>
        <authorList>
            <consortium name="The Broad Institute Genomics Platform"/>
            <consortium name="The Broad Institute Genome Sequencing Center for Infectious Disease"/>
            <person name="Wu L."/>
            <person name="Ma J."/>
        </authorList>
    </citation>
    <scope>NUCLEOTIDE SEQUENCE [LARGE SCALE GENOMIC DNA]</scope>
    <source>
        <strain evidence="2">CCUG 42001</strain>
    </source>
</reference>
<dbReference type="RefSeq" id="WP_253052569.1">
    <property type="nucleotide sequence ID" value="NZ_JAMXWN010000002.1"/>
</dbReference>
<dbReference type="InterPro" id="IPR011697">
    <property type="entry name" value="Peptidase_C26"/>
</dbReference>
<keyword evidence="1" id="KW-0378">Hydrolase</keyword>
<accession>A0ABW1WFE2</accession>
<comment type="caution">
    <text evidence="1">The sequence shown here is derived from an EMBL/GenBank/DDBJ whole genome shotgun (WGS) entry which is preliminary data.</text>
</comment>
<dbReference type="InterPro" id="IPR044668">
    <property type="entry name" value="PuuD-like"/>
</dbReference>
<sequence>MSKPIIGITSGFVKLTAFSKGDYCHRDYITSLMKAGAVPVILPIVPGPCVDQYIESFDGFVLSGGCDVNPKFFDQDPALNCGEFDTDRDEAEFQLLRGSMKAGKPVFGICRGLQVINVALGGTLIQDIPSEVDHPIQHDQKVSRKQGSHRISIHSDTELYKLLSSQDSMMVNSLHHQSIDRLGDGLHTAAYSSDGVIEAVDLVDDGLVMGVQWHPESMTVGGDQRMLDLFKFFVNTCSRKKQANLEV</sequence>
<keyword evidence="2" id="KW-1185">Reference proteome</keyword>
<dbReference type="CDD" id="cd01745">
    <property type="entry name" value="GATase1_2"/>
    <property type="match status" value="1"/>
</dbReference>
<gene>
    <name evidence="1" type="ORF">ACFP7A_04355</name>
</gene>
<organism evidence="1 2">
    <name type="scientific">Sporolactobacillus kofuensis</name>
    <dbReference type="NCBI Taxonomy" id="269672"/>
    <lineage>
        <taxon>Bacteria</taxon>
        <taxon>Bacillati</taxon>
        <taxon>Bacillota</taxon>
        <taxon>Bacilli</taxon>
        <taxon>Bacillales</taxon>
        <taxon>Sporolactobacillaceae</taxon>
        <taxon>Sporolactobacillus</taxon>
    </lineage>
</organism>
<protein>
    <submittedName>
        <fullName evidence="1">Gamma-glutamyl-gamma-aminobutyrate hydrolase family protein</fullName>
    </submittedName>
</protein>
<dbReference type="PANTHER" id="PTHR43235:SF1">
    <property type="entry name" value="GLUTAMINE AMIDOTRANSFERASE PB2B2.05-RELATED"/>
    <property type="match status" value="1"/>
</dbReference>
<evidence type="ECO:0000313" key="1">
    <source>
        <dbReference type="EMBL" id="MFC6385825.1"/>
    </source>
</evidence>
<evidence type="ECO:0000313" key="2">
    <source>
        <dbReference type="Proteomes" id="UP001596267"/>
    </source>
</evidence>
<name>A0ABW1WFE2_9BACL</name>
<proteinExistence type="predicted"/>
<dbReference type="PROSITE" id="PS51273">
    <property type="entry name" value="GATASE_TYPE_1"/>
    <property type="match status" value="1"/>
</dbReference>
<dbReference type="Pfam" id="PF07722">
    <property type="entry name" value="Peptidase_C26"/>
    <property type="match status" value="1"/>
</dbReference>
<dbReference type="Gene3D" id="3.40.50.880">
    <property type="match status" value="1"/>
</dbReference>